<feature type="compositionally biased region" description="Basic residues" evidence="1">
    <location>
        <begin position="279"/>
        <end position="288"/>
    </location>
</feature>
<name>F4W5N6_ACREC</name>
<evidence type="ECO:0000313" key="2">
    <source>
        <dbReference type="EMBL" id="EGI70533.1"/>
    </source>
</evidence>
<dbReference type="EMBL" id="GL887655">
    <property type="protein sequence ID" value="EGI70533.1"/>
    <property type="molecule type" value="Genomic_DNA"/>
</dbReference>
<dbReference type="InParanoid" id="F4W5N6"/>
<feature type="compositionally biased region" description="Basic and acidic residues" evidence="1">
    <location>
        <begin position="347"/>
        <end position="364"/>
    </location>
</feature>
<evidence type="ECO:0000256" key="1">
    <source>
        <dbReference type="SAM" id="MobiDB-lite"/>
    </source>
</evidence>
<accession>F4W5N6</accession>
<protein>
    <submittedName>
        <fullName evidence="2">Uncharacterized protein</fullName>
    </submittedName>
</protein>
<evidence type="ECO:0000313" key="3">
    <source>
        <dbReference type="Proteomes" id="UP000007755"/>
    </source>
</evidence>
<sequence length="371" mass="42399">MQKGWVSSVYEVKHTETVIYSNVQPRSPLLFQASLLAHPTSFKRTTKQRGTLSSVNNPAFIVSGLRETVDLANVRDISLQLVGRLVGWQLLQGETGVGLVGVGHCCERTIGPREDKRTHSQRSVVKIEPFFVRTLRSTRLETYDSSEKGERHRYDIATYICSKIHDRSSDILRAPVGNTPQKIVTSKELNERLLFEKRRRARRLWRQEREQDSCDIKHHQAIRDLTRRIRNIRISSGRRDTSVKIAGENPSKYSIKLRSPRSRLRSPLTHPTSRDPATRTRRTHRREKSRASVSARTTLPRWEIEGRRRRPDTRLLLGTSRASGTSGSRDSDGQTAMTRAAPPTINRAREPDPTDAAERRRGGDGPRFYRG</sequence>
<dbReference type="Proteomes" id="UP000007755">
    <property type="component" value="Unassembled WGS sequence"/>
</dbReference>
<keyword evidence="3" id="KW-1185">Reference proteome</keyword>
<reference evidence="2" key="1">
    <citation type="submission" date="2011-02" db="EMBL/GenBank/DDBJ databases">
        <title>The genome of the leaf-cutting ant Acromyrmex echinatior suggests key adaptations to social evolution and fungus farming.</title>
        <authorList>
            <person name="Nygaard S."/>
            <person name="Zhang G."/>
        </authorList>
    </citation>
    <scope>NUCLEOTIDE SEQUENCE</scope>
</reference>
<dbReference type="AlphaFoldDB" id="F4W5N6"/>
<feature type="compositionally biased region" description="Low complexity" evidence="1">
    <location>
        <begin position="318"/>
        <end position="328"/>
    </location>
</feature>
<proteinExistence type="predicted"/>
<gene>
    <name evidence="2" type="ORF">G5I_00734</name>
</gene>
<organism evidence="3">
    <name type="scientific">Acromyrmex echinatior</name>
    <name type="common">Panamanian leafcutter ant</name>
    <name type="synonym">Acromyrmex octospinosus echinatior</name>
    <dbReference type="NCBI Taxonomy" id="103372"/>
    <lineage>
        <taxon>Eukaryota</taxon>
        <taxon>Metazoa</taxon>
        <taxon>Ecdysozoa</taxon>
        <taxon>Arthropoda</taxon>
        <taxon>Hexapoda</taxon>
        <taxon>Insecta</taxon>
        <taxon>Pterygota</taxon>
        <taxon>Neoptera</taxon>
        <taxon>Endopterygota</taxon>
        <taxon>Hymenoptera</taxon>
        <taxon>Apocrita</taxon>
        <taxon>Aculeata</taxon>
        <taxon>Formicoidea</taxon>
        <taxon>Formicidae</taxon>
        <taxon>Myrmicinae</taxon>
        <taxon>Acromyrmex</taxon>
    </lineage>
</organism>
<feature type="region of interest" description="Disordered" evidence="1">
    <location>
        <begin position="238"/>
        <end position="371"/>
    </location>
</feature>